<evidence type="ECO:0000256" key="1">
    <source>
        <dbReference type="ARBA" id="ARBA00037999"/>
    </source>
</evidence>
<comment type="similarity">
    <text evidence="1 2">Belongs to the DegT/DnrJ/EryC1 family.</text>
</comment>
<dbReference type="Gene3D" id="3.40.640.10">
    <property type="entry name" value="Type I PLP-dependent aspartate aminotransferase-like (Major domain)"/>
    <property type="match status" value="1"/>
</dbReference>
<dbReference type="InterPro" id="IPR015424">
    <property type="entry name" value="PyrdxlP-dep_Trfase"/>
</dbReference>
<dbReference type="PIRSF" id="PIRSF000390">
    <property type="entry name" value="PLP_StrS"/>
    <property type="match status" value="1"/>
</dbReference>
<sequence>MKKYFSACPYFTQRQIHHILKETRSMLRGDSKLSMGEAVVRFENEFAAYCKANNAIATNSCTSALDVVFKALELKHNDEVIVPTQTFFANASSVLANNIRLRLVDVDKDFMLSAHTIESAITPQTKAIVIVHFAGLISPDIFAIATLCKQRHITLIEDCSHAHGAIAIDSKGKSHKAGSIGDIAVFSFYSTKILTCGEGGIIVCKNKDFAFTCRSLANRGLKPYEEQEQFITLGSNYRLPEFNAIMGLSGLAALESQLAYRQKLSLAYKQYLHTFIKNKTISPQAIPSGFRHSFWRFIIFLHKHSPDNIIKYLKSYHIYADAPYKPLLHKQPLLANHPLVSYVPSTQPTIENHISLPIHMGIKLKDVRFITSKLKEAFNE</sequence>
<evidence type="ECO:0000256" key="2">
    <source>
        <dbReference type="RuleBase" id="RU004508"/>
    </source>
</evidence>
<gene>
    <name evidence="3" type="ORF">V3I05_10120</name>
</gene>
<keyword evidence="3" id="KW-0032">Aminotransferase</keyword>
<proteinExistence type="inferred from homology"/>
<dbReference type="PANTHER" id="PTHR30244">
    <property type="entry name" value="TRANSAMINASE"/>
    <property type="match status" value="1"/>
</dbReference>
<keyword evidence="4" id="KW-1185">Reference proteome</keyword>
<dbReference type="InterPro" id="IPR015422">
    <property type="entry name" value="PyrdxlP-dep_Trfase_small"/>
</dbReference>
<dbReference type="RefSeq" id="WP_343353533.1">
    <property type="nucleotide sequence ID" value="NZ_CP145316.1"/>
</dbReference>
<dbReference type="EC" id="2.6.1.-" evidence="3"/>
<keyword evidence="2" id="KW-0663">Pyridoxal phosphate</keyword>
<dbReference type="SUPFAM" id="SSF53383">
    <property type="entry name" value="PLP-dependent transferases"/>
    <property type="match status" value="1"/>
</dbReference>
<dbReference type="EMBL" id="CP145316">
    <property type="protein sequence ID" value="XAM18025.1"/>
    <property type="molecule type" value="Genomic_DNA"/>
</dbReference>
<reference evidence="3 4" key="1">
    <citation type="submission" date="2024-02" db="EMBL/GenBank/DDBJ databases">
        <title>Genome and pathogenicity analysis of Helicobacter mastomyrinus isolated from mice.</title>
        <authorList>
            <person name="Zhu L."/>
        </authorList>
    </citation>
    <scope>NUCLEOTIDE SEQUENCE [LARGE SCALE GENOMIC DNA]</scope>
    <source>
        <strain evidence="3 4">Hm-17</strain>
    </source>
</reference>
<dbReference type="InterPro" id="IPR015421">
    <property type="entry name" value="PyrdxlP-dep_Trfase_major"/>
</dbReference>
<dbReference type="Pfam" id="PF01041">
    <property type="entry name" value="DegT_DnrJ_EryC1"/>
    <property type="match status" value="1"/>
</dbReference>
<accession>A0ABZ3F748</accession>
<evidence type="ECO:0000313" key="4">
    <source>
        <dbReference type="Proteomes" id="UP001434737"/>
    </source>
</evidence>
<dbReference type="Proteomes" id="UP001434737">
    <property type="component" value="Chromosome"/>
</dbReference>
<protein>
    <submittedName>
        <fullName evidence="3">DegT/DnrJ/EryC1/StrS family aminotransferase</fullName>
        <ecNumber evidence="3">2.6.1.-</ecNumber>
    </submittedName>
</protein>
<evidence type="ECO:0000313" key="3">
    <source>
        <dbReference type="EMBL" id="XAM18025.1"/>
    </source>
</evidence>
<dbReference type="GO" id="GO:0008483">
    <property type="term" value="F:transaminase activity"/>
    <property type="evidence" value="ECO:0007669"/>
    <property type="project" value="UniProtKB-KW"/>
</dbReference>
<keyword evidence="3" id="KW-0808">Transferase</keyword>
<dbReference type="PANTHER" id="PTHR30244:SF34">
    <property type="entry name" value="DTDP-4-AMINO-4,6-DIDEOXYGALACTOSE TRANSAMINASE"/>
    <property type="match status" value="1"/>
</dbReference>
<dbReference type="Gene3D" id="3.90.1150.10">
    <property type="entry name" value="Aspartate Aminotransferase, domain 1"/>
    <property type="match status" value="1"/>
</dbReference>
<organism evidence="3 4">
    <name type="scientific">Helicobacter mastomyrinus</name>
    <dbReference type="NCBI Taxonomy" id="287948"/>
    <lineage>
        <taxon>Bacteria</taxon>
        <taxon>Pseudomonadati</taxon>
        <taxon>Campylobacterota</taxon>
        <taxon>Epsilonproteobacteria</taxon>
        <taxon>Campylobacterales</taxon>
        <taxon>Helicobacteraceae</taxon>
        <taxon>Helicobacter</taxon>
    </lineage>
</organism>
<name>A0ABZ3F748_9HELI</name>
<dbReference type="CDD" id="cd00616">
    <property type="entry name" value="AHBA_syn"/>
    <property type="match status" value="1"/>
</dbReference>
<dbReference type="InterPro" id="IPR000653">
    <property type="entry name" value="DegT/StrS_aminotransferase"/>
</dbReference>